<dbReference type="InterPro" id="IPR012677">
    <property type="entry name" value="Nucleotide-bd_a/b_plait_sf"/>
</dbReference>
<feature type="compositionally biased region" description="Low complexity" evidence="1">
    <location>
        <begin position="25"/>
        <end position="41"/>
    </location>
</feature>
<evidence type="ECO:0000313" key="3">
    <source>
        <dbReference type="EMBL" id="OAA64911.1"/>
    </source>
</evidence>
<feature type="region of interest" description="Disordered" evidence="1">
    <location>
        <begin position="179"/>
        <end position="261"/>
    </location>
</feature>
<dbReference type="PANTHER" id="PTHR12357:SF3">
    <property type="entry name" value="YTH DOMAIN-CONTAINING PROTEIN 1"/>
    <property type="match status" value="1"/>
</dbReference>
<dbReference type="GO" id="GO:0000398">
    <property type="term" value="P:mRNA splicing, via spliceosome"/>
    <property type="evidence" value="ECO:0007669"/>
    <property type="project" value="TreeGrafter"/>
</dbReference>
<dbReference type="CDD" id="cd21134">
    <property type="entry name" value="YTH"/>
    <property type="match status" value="1"/>
</dbReference>
<accession>A0A167XFB5</accession>
<dbReference type="GO" id="GO:0003729">
    <property type="term" value="F:mRNA binding"/>
    <property type="evidence" value="ECO:0007669"/>
    <property type="project" value="TreeGrafter"/>
</dbReference>
<dbReference type="InterPro" id="IPR057720">
    <property type="entry name" value="RRM_YTH1"/>
</dbReference>
<keyword evidence="4" id="KW-1185">Reference proteome</keyword>
<dbReference type="AlphaFoldDB" id="A0A167XFB5"/>
<dbReference type="InterPro" id="IPR007275">
    <property type="entry name" value="YTH_domain"/>
</dbReference>
<dbReference type="GO" id="GO:0005654">
    <property type="term" value="C:nucleoplasm"/>
    <property type="evidence" value="ECO:0007669"/>
    <property type="project" value="TreeGrafter"/>
</dbReference>
<dbReference type="GO" id="GO:1990247">
    <property type="term" value="F:N6-methyladenosine-containing RNA reader activity"/>
    <property type="evidence" value="ECO:0007669"/>
    <property type="project" value="TreeGrafter"/>
</dbReference>
<dbReference type="GO" id="GO:0000381">
    <property type="term" value="P:regulation of alternative mRNA splicing, via spliceosome"/>
    <property type="evidence" value="ECO:0007669"/>
    <property type="project" value="TreeGrafter"/>
</dbReference>
<dbReference type="Pfam" id="PF25701">
    <property type="entry name" value="RRM_YTH1"/>
    <property type="match status" value="1"/>
</dbReference>
<dbReference type="InterPro" id="IPR035979">
    <property type="entry name" value="RBD_domain_sf"/>
</dbReference>
<dbReference type="STRING" id="1081104.A0A167XFB5"/>
<feature type="region of interest" description="Disordered" evidence="1">
    <location>
        <begin position="509"/>
        <end position="534"/>
    </location>
</feature>
<comment type="caution">
    <text evidence="3">The sequence shown here is derived from an EMBL/GenBank/DDBJ whole genome shotgun (WGS) entry which is preliminary data.</text>
</comment>
<dbReference type="PROSITE" id="PS50882">
    <property type="entry name" value="YTH"/>
    <property type="match status" value="1"/>
</dbReference>
<dbReference type="Proteomes" id="UP000076744">
    <property type="component" value="Unassembled WGS sequence"/>
</dbReference>
<feature type="region of interest" description="Disordered" evidence="1">
    <location>
        <begin position="1"/>
        <end position="79"/>
    </location>
</feature>
<dbReference type="PANTHER" id="PTHR12357">
    <property type="entry name" value="YTH YT521-B HOMOLOGY DOMAIN-CONTAINING"/>
    <property type="match status" value="1"/>
</dbReference>
<dbReference type="OrthoDB" id="306690at2759"/>
<gene>
    <name evidence="3" type="ORF">ISF_04321</name>
</gene>
<feature type="compositionally biased region" description="Polar residues" evidence="1">
    <location>
        <begin position="204"/>
        <end position="227"/>
    </location>
</feature>
<feature type="region of interest" description="Disordered" evidence="1">
    <location>
        <begin position="350"/>
        <end position="370"/>
    </location>
</feature>
<protein>
    <submittedName>
        <fullName evidence="3">YTH domain protein</fullName>
    </submittedName>
</protein>
<organism evidence="3 4">
    <name type="scientific">Cordyceps fumosorosea (strain ARSEF 2679)</name>
    <name type="common">Isaria fumosorosea</name>
    <dbReference type="NCBI Taxonomy" id="1081104"/>
    <lineage>
        <taxon>Eukaryota</taxon>
        <taxon>Fungi</taxon>
        <taxon>Dikarya</taxon>
        <taxon>Ascomycota</taxon>
        <taxon>Pezizomycotina</taxon>
        <taxon>Sordariomycetes</taxon>
        <taxon>Hypocreomycetidae</taxon>
        <taxon>Hypocreales</taxon>
        <taxon>Cordycipitaceae</taxon>
        <taxon>Cordyceps</taxon>
    </lineage>
</organism>
<evidence type="ECO:0000256" key="1">
    <source>
        <dbReference type="SAM" id="MobiDB-lite"/>
    </source>
</evidence>
<evidence type="ECO:0000259" key="2">
    <source>
        <dbReference type="PROSITE" id="PS50882"/>
    </source>
</evidence>
<dbReference type="GeneID" id="30020613"/>
<sequence length="616" mass="67996">MGDIPSPQTASVQTAEPQGNKITLPAASTASPPKSTSAAAPSRRRPSSTRQSSYGHTGTPFPEQFDRQNVVSPPAHEAGPFNMAPMAGALPHGGYQHPLLPGGHAQYSQHSPPVMQHMPQNPYVGHHPGSMMMLGYYYQQPQMHQYYPNLQPNHHGPLPMQGRGHPGYYPVPFVMEHPQSPGYYPQPPQFPEPAPQRPDIMNRRYSQGQIHHQGWNQPRRSSRGTSKSFRDQPSPPIDAKRQQQQNAARGPPRKPHQSGHAIWIGNLPPQTELLTLVQHVCELAPGLQSLFLISKSNCAFANFKEDTACIQAQNVIHESKFQSVRLVCRLRKSSTEAALESHVVIVDGTSNPTSPTLASDPNGESRSPTVENPDLVEAVVAQLDKKAGNAHRDRFFVLKSLTREDMEQSVKTSIWATQSHNEQLLNNAFKSTDNVYLIFSANKSGEYFGFARMTSEINQDPSAAIQLAPQNQATIESDLPQAVSIEAKGAIPKGHVIDDSTRGTMFWEIDGPEHDGEAADENEATSHKEEEDVDEDLQTQGKPFHLQWLSIVPLPFYRTRGLRNPWNSNREVKIARDGTELEPSVGRRLIGLMNNNSNVGRSSGCIPAYLGPNGHQ</sequence>
<dbReference type="SUPFAM" id="SSF54928">
    <property type="entry name" value="RNA-binding domain, RBD"/>
    <property type="match status" value="1"/>
</dbReference>
<feature type="compositionally biased region" description="Polar residues" evidence="1">
    <location>
        <begin position="1"/>
        <end position="21"/>
    </location>
</feature>
<feature type="domain" description="YTH" evidence="2">
    <location>
        <begin position="393"/>
        <end position="593"/>
    </location>
</feature>
<reference evidence="3 4" key="1">
    <citation type="journal article" date="2016" name="Genome Biol. Evol.">
        <title>Divergent and convergent evolution of fungal pathogenicity.</title>
        <authorList>
            <person name="Shang Y."/>
            <person name="Xiao G."/>
            <person name="Zheng P."/>
            <person name="Cen K."/>
            <person name="Zhan S."/>
            <person name="Wang C."/>
        </authorList>
    </citation>
    <scope>NUCLEOTIDE SEQUENCE [LARGE SCALE GENOMIC DNA]</scope>
    <source>
        <strain evidence="3 4">ARSEF 2679</strain>
    </source>
</reference>
<dbReference type="Gene3D" id="3.30.70.330">
    <property type="match status" value="1"/>
</dbReference>
<dbReference type="EMBL" id="AZHB01000009">
    <property type="protein sequence ID" value="OAA64911.1"/>
    <property type="molecule type" value="Genomic_DNA"/>
</dbReference>
<evidence type="ECO:0000313" key="4">
    <source>
        <dbReference type="Proteomes" id="UP000076744"/>
    </source>
</evidence>
<name>A0A167XFB5_CORFA</name>
<dbReference type="RefSeq" id="XP_018704883.1">
    <property type="nucleotide sequence ID" value="XM_018847927.1"/>
</dbReference>
<dbReference type="InterPro" id="IPR045168">
    <property type="entry name" value="YTH_prot"/>
</dbReference>
<dbReference type="Gene3D" id="3.10.590.10">
    <property type="entry name" value="ph1033 like domains"/>
    <property type="match status" value="1"/>
</dbReference>
<proteinExistence type="predicted"/>
<dbReference type="Pfam" id="PF04146">
    <property type="entry name" value="YTH"/>
    <property type="match status" value="1"/>
</dbReference>
<feature type="compositionally biased region" description="Pro residues" evidence="1">
    <location>
        <begin position="184"/>
        <end position="196"/>
    </location>
</feature>